<dbReference type="PANTHER" id="PTHR37325:SF1">
    <property type="entry name" value="OXIDOREDUCTASE 21 KDA SUBUNIT, PUTATIVE (AFU_ORTHOLOGUE AFUA_4G05910)-RELATED"/>
    <property type="match status" value="1"/>
</dbReference>
<dbReference type="Proteomes" id="UP001150538">
    <property type="component" value="Unassembled WGS sequence"/>
</dbReference>
<dbReference type="EMBL" id="JANBPU010000052">
    <property type="protein sequence ID" value="KAJ1918142.1"/>
    <property type="molecule type" value="Genomic_DNA"/>
</dbReference>
<comment type="caution">
    <text evidence="1">The sequence shown here is derived from an EMBL/GenBank/DDBJ whole genome shotgun (WGS) entry which is preliminary data.</text>
</comment>
<keyword evidence="2" id="KW-1185">Reference proteome</keyword>
<gene>
    <name evidence="1" type="ORF">H4219_002783</name>
</gene>
<accession>A0A9W7ZWK1</accession>
<sequence>MLKQFWKAVGDRVWVSPHYLESTLRADTFRKPSTGSQTPYKKPKTENSAIYNNQYFNRDNRRNYPRVAVYDQQDVGKHLLLSYLPEAQQAVSAPVAKTETTGEAKAELANSEEASVPSVNARDVVDALTQINKPIYTASSLPPMPGKAHRFEISQFQTEASPGQYYPMYRVC</sequence>
<name>A0A9W7ZWK1_9FUNG</name>
<organism evidence="1 2">
    <name type="scientific">Mycoemilia scoparia</name>
    <dbReference type="NCBI Taxonomy" id="417184"/>
    <lineage>
        <taxon>Eukaryota</taxon>
        <taxon>Fungi</taxon>
        <taxon>Fungi incertae sedis</taxon>
        <taxon>Zoopagomycota</taxon>
        <taxon>Kickxellomycotina</taxon>
        <taxon>Kickxellomycetes</taxon>
        <taxon>Kickxellales</taxon>
        <taxon>Kickxellaceae</taxon>
        <taxon>Mycoemilia</taxon>
    </lineage>
</organism>
<evidence type="ECO:0000313" key="2">
    <source>
        <dbReference type="Proteomes" id="UP001150538"/>
    </source>
</evidence>
<protein>
    <recommendedName>
        <fullName evidence="3">NADH dehydrogenase [ubiquinone] 1 alpha subcomplex subunit 7</fullName>
    </recommendedName>
</protein>
<proteinExistence type="predicted"/>
<dbReference type="PANTHER" id="PTHR37325">
    <property type="entry name" value="OXIDOREDUCTASE 21 KDA SUBUNIT, PUTATIVE (AFU_ORTHOLOGUE AFUA_4G05910)-RELATED"/>
    <property type="match status" value="1"/>
</dbReference>
<dbReference type="InterPro" id="IPR016813">
    <property type="entry name" value="NADH_Ub_cplx-1_21kDa"/>
</dbReference>
<evidence type="ECO:0008006" key="3">
    <source>
        <dbReference type="Google" id="ProtNLM"/>
    </source>
</evidence>
<evidence type="ECO:0000313" key="1">
    <source>
        <dbReference type="EMBL" id="KAJ1918142.1"/>
    </source>
</evidence>
<dbReference type="AlphaFoldDB" id="A0A9W7ZWK1"/>
<dbReference type="OrthoDB" id="2093493at2759"/>
<reference evidence="1" key="1">
    <citation type="submission" date="2022-07" db="EMBL/GenBank/DDBJ databases">
        <title>Phylogenomic reconstructions and comparative analyses of Kickxellomycotina fungi.</title>
        <authorList>
            <person name="Reynolds N.K."/>
            <person name="Stajich J.E."/>
            <person name="Barry K."/>
            <person name="Grigoriev I.V."/>
            <person name="Crous P."/>
            <person name="Smith M.E."/>
        </authorList>
    </citation>
    <scope>NUCLEOTIDE SEQUENCE</scope>
    <source>
        <strain evidence="1">NBRC 100468</strain>
    </source>
</reference>